<evidence type="ECO:0000256" key="2">
    <source>
        <dbReference type="ARBA" id="ARBA00022692"/>
    </source>
</evidence>
<feature type="transmembrane region" description="Helical" evidence="5">
    <location>
        <begin position="108"/>
        <end position="124"/>
    </location>
</feature>
<dbReference type="Pfam" id="PF01040">
    <property type="entry name" value="UbiA"/>
    <property type="match status" value="1"/>
</dbReference>
<reference evidence="6" key="2">
    <citation type="submission" date="2022-06" db="EMBL/GenBank/DDBJ databases">
        <authorList>
            <person name="Park Y.-J."/>
        </authorList>
    </citation>
    <scope>NUCLEOTIDE SEQUENCE</scope>
    <source>
        <strain evidence="6">TY</strain>
    </source>
</reference>
<evidence type="ECO:0000256" key="4">
    <source>
        <dbReference type="ARBA" id="ARBA00023136"/>
    </source>
</evidence>
<gene>
    <name evidence="6" type="ORF">NF865_08915</name>
</gene>
<feature type="transmembrane region" description="Helical" evidence="5">
    <location>
        <begin position="81"/>
        <end position="102"/>
    </location>
</feature>
<sequence length="268" mass="29427">MLRAVIKNVRILDGRAYIGIGILGILTSFGDNPDVTKALMFALSLVLYVAYAFAINNCFDSDTDVLNPRKRNKNPIASGELSFRVGVLLSFALILMGMIISFLSSRDAFIVYATMTALATFYSAPPRLKARPIADVVSHGLFFGTMPFIYGAYFDGNISRYEVLIGLALFLYSMAMELRNHLEDYESDLKAGLKTTPILIGKGTSEKLVLVFSLLSLAILLGSLFYPFALTGVLSLIGTKREVKISYKLLDWSVALLLVFHALTHSGV</sequence>
<dbReference type="PANTHER" id="PTHR42723:SF1">
    <property type="entry name" value="CHLOROPHYLL SYNTHASE, CHLOROPLASTIC"/>
    <property type="match status" value="1"/>
</dbReference>
<dbReference type="InterPro" id="IPR000537">
    <property type="entry name" value="UbiA_prenyltransferase"/>
</dbReference>
<evidence type="ECO:0000256" key="5">
    <source>
        <dbReference type="SAM" id="Phobius"/>
    </source>
</evidence>
<dbReference type="Gene3D" id="1.10.357.140">
    <property type="entry name" value="UbiA prenyltransferase"/>
    <property type="match status" value="1"/>
</dbReference>
<dbReference type="AlphaFoldDB" id="A0A9E7MX68"/>
<accession>A0A9E7MX68</accession>
<keyword evidence="2 5" id="KW-0812">Transmembrane</keyword>
<keyword evidence="7" id="KW-1185">Reference proteome</keyword>
<evidence type="ECO:0000313" key="7">
    <source>
        <dbReference type="Proteomes" id="UP001055732"/>
    </source>
</evidence>
<feature type="transmembrane region" description="Helical" evidence="5">
    <location>
        <begin position="12"/>
        <end position="29"/>
    </location>
</feature>
<dbReference type="EMBL" id="CP099582">
    <property type="protein sequence ID" value="USS40416.1"/>
    <property type="molecule type" value="Genomic_DNA"/>
</dbReference>
<proteinExistence type="predicted"/>
<keyword evidence="4 5" id="KW-0472">Membrane</keyword>
<comment type="subcellular location">
    <subcellularLocation>
        <location evidence="1">Cell membrane</location>
        <topology evidence="1">Multi-pass membrane protein</topology>
    </subcellularLocation>
</comment>
<feature type="transmembrane region" description="Helical" evidence="5">
    <location>
        <begin position="209"/>
        <end position="237"/>
    </location>
</feature>
<dbReference type="KEGG" id="tagg:NF865_08915"/>
<organism evidence="6 7">
    <name type="scientific">Thermococcus aggregans</name>
    <dbReference type="NCBI Taxonomy" id="110163"/>
    <lineage>
        <taxon>Archaea</taxon>
        <taxon>Methanobacteriati</taxon>
        <taxon>Methanobacteriota</taxon>
        <taxon>Thermococci</taxon>
        <taxon>Thermococcales</taxon>
        <taxon>Thermococcaceae</taxon>
        <taxon>Thermococcus</taxon>
    </lineage>
</organism>
<evidence type="ECO:0000256" key="1">
    <source>
        <dbReference type="ARBA" id="ARBA00004651"/>
    </source>
</evidence>
<name>A0A9E7MX68_THEAG</name>
<feature type="transmembrane region" description="Helical" evidence="5">
    <location>
        <begin position="136"/>
        <end position="154"/>
    </location>
</feature>
<dbReference type="InterPro" id="IPR050475">
    <property type="entry name" value="Prenyltransferase_related"/>
</dbReference>
<feature type="transmembrane region" description="Helical" evidence="5">
    <location>
        <begin position="41"/>
        <end position="60"/>
    </location>
</feature>
<dbReference type="GO" id="GO:0016765">
    <property type="term" value="F:transferase activity, transferring alkyl or aryl (other than methyl) groups"/>
    <property type="evidence" value="ECO:0007669"/>
    <property type="project" value="InterPro"/>
</dbReference>
<evidence type="ECO:0000256" key="3">
    <source>
        <dbReference type="ARBA" id="ARBA00022989"/>
    </source>
</evidence>
<protein>
    <submittedName>
        <fullName evidence="6">UbiA family prenyltransferase</fullName>
    </submittedName>
</protein>
<dbReference type="PANTHER" id="PTHR42723">
    <property type="entry name" value="CHLOROPHYLL SYNTHASE"/>
    <property type="match status" value="1"/>
</dbReference>
<dbReference type="RefSeq" id="WP_253304372.1">
    <property type="nucleotide sequence ID" value="NZ_CP099582.1"/>
</dbReference>
<dbReference type="InterPro" id="IPR044878">
    <property type="entry name" value="UbiA_sf"/>
</dbReference>
<dbReference type="GO" id="GO:0005886">
    <property type="term" value="C:plasma membrane"/>
    <property type="evidence" value="ECO:0007669"/>
    <property type="project" value="UniProtKB-SubCell"/>
</dbReference>
<evidence type="ECO:0000313" key="6">
    <source>
        <dbReference type="EMBL" id="USS40416.1"/>
    </source>
</evidence>
<dbReference type="Gene3D" id="1.20.120.1780">
    <property type="entry name" value="UbiA prenyltransferase"/>
    <property type="match status" value="1"/>
</dbReference>
<reference evidence="6" key="1">
    <citation type="journal article" date="1998" name="Int. J. Syst. Bacteriol. 48 Pt">
        <title>Thermococcus guaymasensis sp. nov. and Thermococcus aggregans sp. nov., two novel thermophilic archaea isolated from the Guaymas Basin hydrothermal vent site.</title>
        <authorList>
            <person name="Canganella F."/>
            <person name="Jones W.J."/>
            <person name="Gambacorta A."/>
            <person name="Antranikian G."/>
        </authorList>
    </citation>
    <scope>NUCLEOTIDE SEQUENCE</scope>
    <source>
        <strain evidence="6">TY</strain>
    </source>
</reference>
<dbReference type="Proteomes" id="UP001055732">
    <property type="component" value="Chromosome"/>
</dbReference>
<keyword evidence="3 5" id="KW-1133">Transmembrane helix</keyword>